<dbReference type="STRING" id="1263082.A0A068RXC3"/>
<evidence type="ECO:0000256" key="4">
    <source>
        <dbReference type="ARBA" id="ARBA00022801"/>
    </source>
</evidence>
<evidence type="ECO:0000313" key="8">
    <source>
        <dbReference type="EMBL" id="CDH53606.1"/>
    </source>
</evidence>
<dbReference type="AlphaFoldDB" id="A0A068RXC3"/>
<dbReference type="OrthoDB" id="2125469at2759"/>
<dbReference type="Pfam" id="PF01522">
    <property type="entry name" value="Polysacc_deac_1"/>
    <property type="match status" value="1"/>
</dbReference>
<dbReference type="PROSITE" id="PS51677">
    <property type="entry name" value="NODB"/>
    <property type="match status" value="1"/>
</dbReference>
<name>A0A068RXC3_9FUNG</name>
<evidence type="ECO:0000259" key="7">
    <source>
        <dbReference type="PROSITE" id="PS51677"/>
    </source>
</evidence>
<keyword evidence="3 6" id="KW-0732">Signal</keyword>
<dbReference type="InterPro" id="IPR011330">
    <property type="entry name" value="Glyco_hydro/deAcase_b/a-brl"/>
</dbReference>
<dbReference type="EMBL" id="CBTN010000018">
    <property type="protein sequence ID" value="CDH53606.1"/>
    <property type="molecule type" value="Genomic_DNA"/>
</dbReference>
<dbReference type="VEuPathDB" id="FungiDB:LCOR_04944.1"/>
<comment type="cofactor">
    <cofactor evidence="1">
        <name>Co(2+)</name>
        <dbReference type="ChEBI" id="CHEBI:48828"/>
    </cofactor>
</comment>
<dbReference type="Gene3D" id="3.20.20.370">
    <property type="entry name" value="Glycoside hydrolase/deacetylase"/>
    <property type="match status" value="1"/>
</dbReference>
<evidence type="ECO:0000256" key="6">
    <source>
        <dbReference type="SAM" id="SignalP"/>
    </source>
</evidence>
<keyword evidence="4" id="KW-0378">Hydrolase</keyword>
<evidence type="ECO:0000256" key="5">
    <source>
        <dbReference type="ARBA" id="ARBA00023277"/>
    </source>
</evidence>
<dbReference type="PANTHER" id="PTHR46471:SF2">
    <property type="entry name" value="CHITIN DEACETYLASE-RELATED"/>
    <property type="match status" value="1"/>
</dbReference>
<evidence type="ECO:0000256" key="3">
    <source>
        <dbReference type="ARBA" id="ARBA00022729"/>
    </source>
</evidence>
<reference evidence="8" key="1">
    <citation type="submission" date="2013-08" db="EMBL/GenBank/DDBJ databases">
        <title>Gene expansion shapes genome architecture in the human pathogen Lichtheimia corymbifera: an evolutionary genomics analysis in the ancient terrestrial Mucorales (Mucoromycotina).</title>
        <authorList>
            <person name="Schwartze V.U."/>
            <person name="Winter S."/>
            <person name="Shelest E."/>
            <person name="Marcet-Houben M."/>
            <person name="Horn F."/>
            <person name="Wehner S."/>
            <person name="Hoffmann K."/>
            <person name="Riege K."/>
            <person name="Sammeth M."/>
            <person name="Nowrousian M."/>
            <person name="Valiante V."/>
            <person name="Linde J."/>
            <person name="Jacobsen I.D."/>
            <person name="Marz M."/>
            <person name="Brakhage A.A."/>
            <person name="Gabaldon T."/>
            <person name="Bocker S."/>
            <person name="Voigt K."/>
        </authorList>
    </citation>
    <scope>NUCLEOTIDE SEQUENCE [LARGE SCALE GENOMIC DNA]</scope>
    <source>
        <strain evidence="8">FSU 9682</strain>
    </source>
</reference>
<feature type="chain" id="PRO_5001655568" evidence="6">
    <location>
        <begin position="21"/>
        <end position="241"/>
    </location>
</feature>
<dbReference type="GO" id="GO:0016810">
    <property type="term" value="F:hydrolase activity, acting on carbon-nitrogen (but not peptide) bonds"/>
    <property type="evidence" value="ECO:0007669"/>
    <property type="project" value="InterPro"/>
</dbReference>
<comment type="caution">
    <text evidence="8">The sequence shown here is derived from an EMBL/GenBank/DDBJ whole genome shotgun (WGS) entry which is preliminary data.</text>
</comment>
<evidence type="ECO:0000256" key="1">
    <source>
        <dbReference type="ARBA" id="ARBA00001941"/>
    </source>
</evidence>
<dbReference type="PANTHER" id="PTHR46471">
    <property type="entry name" value="CHITIN DEACETYLASE"/>
    <property type="match status" value="1"/>
</dbReference>
<feature type="domain" description="NodB homology" evidence="7">
    <location>
        <begin position="39"/>
        <end position="231"/>
    </location>
</feature>
<organism evidence="8 9">
    <name type="scientific">Lichtheimia corymbifera JMRC:FSU:9682</name>
    <dbReference type="NCBI Taxonomy" id="1263082"/>
    <lineage>
        <taxon>Eukaryota</taxon>
        <taxon>Fungi</taxon>
        <taxon>Fungi incertae sedis</taxon>
        <taxon>Mucoromycota</taxon>
        <taxon>Mucoromycotina</taxon>
        <taxon>Mucoromycetes</taxon>
        <taxon>Mucorales</taxon>
        <taxon>Lichtheimiaceae</taxon>
        <taxon>Lichtheimia</taxon>
    </lineage>
</organism>
<feature type="signal peptide" evidence="6">
    <location>
        <begin position="1"/>
        <end position="20"/>
    </location>
</feature>
<proteinExistence type="predicted"/>
<evidence type="ECO:0000256" key="2">
    <source>
        <dbReference type="ARBA" id="ARBA00022723"/>
    </source>
</evidence>
<keyword evidence="5" id="KW-0119">Carbohydrate metabolism</keyword>
<dbReference type="SUPFAM" id="SSF88713">
    <property type="entry name" value="Glycoside hydrolase/deacetylase"/>
    <property type="match status" value="1"/>
</dbReference>
<dbReference type="InterPro" id="IPR002509">
    <property type="entry name" value="NODB_dom"/>
</dbReference>
<gene>
    <name evidence="8" type="ORF">LCOR_04944.1</name>
</gene>
<keyword evidence="9" id="KW-1185">Reference proteome</keyword>
<protein>
    <submittedName>
        <fullName evidence="8">Chitin deacetylase</fullName>
    </submittedName>
</protein>
<evidence type="ECO:0000313" key="9">
    <source>
        <dbReference type="Proteomes" id="UP000027586"/>
    </source>
</evidence>
<sequence>MQLVFKTLVSLVALASYVSAMPLAKRAPATVYSKCKESGTFALTFDDGPYEFTPKLLKLLNDNDVKATFFINGKNYANVETDEVNGQSYKDILKQASDAGHQIGSHTYQHKSLEGLGRSEIEQQMNKNSDVIYDAIGKRPAFMRPPKGEIDDNALDVLGELGYRGVIMWDIDSQDWATHNLEKEKIEYNKVLKDGATGHIALNHEVYEQTVNELVPWVIDELKDKVKFVTVAECLGMEPYL</sequence>
<dbReference type="Proteomes" id="UP000027586">
    <property type="component" value="Unassembled WGS sequence"/>
</dbReference>
<dbReference type="GO" id="GO:0046872">
    <property type="term" value="F:metal ion binding"/>
    <property type="evidence" value="ECO:0007669"/>
    <property type="project" value="UniProtKB-KW"/>
</dbReference>
<dbReference type="CDD" id="cd10951">
    <property type="entry name" value="CE4_ClCDA_like"/>
    <property type="match status" value="1"/>
</dbReference>
<dbReference type="GO" id="GO:0005975">
    <property type="term" value="P:carbohydrate metabolic process"/>
    <property type="evidence" value="ECO:0007669"/>
    <property type="project" value="InterPro"/>
</dbReference>
<keyword evidence="2" id="KW-0479">Metal-binding</keyword>
<accession>A0A068RXC3</accession>